<dbReference type="SUPFAM" id="SSF52833">
    <property type="entry name" value="Thioredoxin-like"/>
    <property type="match status" value="1"/>
</dbReference>
<comment type="subcellular location">
    <subcellularLocation>
        <location evidence="1">Cell envelope</location>
    </subcellularLocation>
</comment>
<gene>
    <name evidence="6" type="ORF">ABID46_001599</name>
</gene>
<dbReference type="PANTHER" id="PTHR42852">
    <property type="entry name" value="THIOL:DISULFIDE INTERCHANGE PROTEIN DSBE"/>
    <property type="match status" value="1"/>
</dbReference>
<dbReference type="Pfam" id="PF00578">
    <property type="entry name" value="AhpC-TSA"/>
    <property type="match status" value="1"/>
</dbReference>
<evidence type="ECO:0000256" key="4">
    <source>
        <dbReference type="ARBA" id="ARBA00023284"/>
    </source>
</evidence>
<evidence type="ECO:0000313" key="7">
    <source>
        <dbReference type="Proteomes" id="UP001549146"/>
    </source>
</evidence>
<dbReference type="PANTHER" id="PTHR42852:SF6">
    <property type="entry name" value="THIOL:DISULFIDE INTERCHANGE PROTEIN DSBE"/>
    <property type="match status" value="1"/>
</dbReference>
<dbReference type="InterPro" id="IPR050553">
    <property type="entry name" value="Thioredoxin_ResA/DsbE_sf"/>
</dbReference>
<organism evidence="6 7">
    <name type="scientific">Moheibacter stercoris</name>
    <dbReference type="NCBI Taxonomy" id="1628251"/>
    <lineage>
        <taxon>Bacteria</taxon>
        <taxon>Pseudomonadati</taxon>
        <taxon>Bacteroidota</taxon>
        <taxon>Flavobacteriia</taxon>
        <taxon>Flavobacteriales</taxon>
        <taxon>Weeksellaceae</taxon>
        <taxon>Moheibacter</taxon>
    </lineage>
</organism>
<keyword evidence="4" id="KW-0676">Redox-active center</keyword>
<dbReference type="CDD" id="cd02966">
    <property type="entry name" value="TlpA_like_family"/>
    <property type="match status" value="1"/>
</dbReference>
<keyword evidence="3" id="KW-1015">Disulfide bond</keyword>
<dbReference type="InterPro" id="IPR000866">
    <property type="entry name" value="AhpC/TSA"/>
</dbReference>
<evidence type="ECO:0000259" key="5">
    <source>
        <dbReference type="PROSITE" id="PS51352"/>
    </source>
</evidence>
<evidence type="ECO:0000256" key="1">
    <source>
        <dbReference type="ARBA" id="ARBA00004196"/>
    </source>
</evidence>
<sequence length="186" mass="21258">MRLRILCLLTVSLFFVQCEKTEKIEIGAITEKTPEEIASYVEYAPSFQFNSIEGEAISLEDLKGKILYVDIWATWCRPCLQQLPAMKELEQKYRDTNVQFVSISVDQDRDKAKWEKMVKEKEMEGVQLFAGKSTSFSADYKVNSIPRFLIIGKNGELIDDNAPRPMSHLTGGINEELVQILDKLNS</sequence>
<comment type="caution">
    <text evidence="6">The sequence shown here is derived from an EMBL/GenBank/DDBJ whole genome shotgun (WGS) entry which is preliminary data.</text>
</comment>
<dbReference type="RefSeq" id="WP_354508823.1">
    <property type="nucleotide sequence ID" value="NZ_JBEPMO010000008.1"/>
</dbReference>
<dbReference type="PROSITE" id="PS51352">
    <property type="entry name" value="THIOREDOXIN_2"/>
    <property type="match status" value="1"/>
</dbReference>
<accession>A0ABV2LTX7</accession>
<protein>
    <submittedName>
        <fullName evidence="6">Thiol-disulfide isomerase/thioredoxin</fullName>
    </submittedName>
</protein>
<proteinExistence type="predicted"/>
<dbReference type="InterPro" id="IPR036249">
    <property type="entry name" value="Thioredoxin-like_sf"/>
</dbReference>
<reference evidence="6 7" key="1">
    <citation type="submission" date="2024-06" db="EMBL/GenBank/DDBJ databases">
        <title>Genomic Encyclopedia of Type Strains, Phase IV (KMG-IV): sequencing the most valuable type-strain genomes for metagenomic binning, comparative biology and taxonomic classification.</title>
        <authorList>
            <person name="Goeker M."/>
        </authorList>
    </citation>
    <scope>NUCLEOTIDE SEQUENCE [LARGE SCALE GENOMIC DNA]</scope>
    <source>
        <strain evidence="6 7">DSM 29388</strain>
    </source>
</reference>
<keyword evidence="7" id="KW-1185">Reference proteome</keyword>
<keyword evidence="2" id="KW-0201">Cytochrome c-type biogenesis</keyword>
<keyword evidence="6" id="KW-0413">Isomerase</keyword>
<dbReference type="Gene3D" id="3.40.30.10">
    <property type="entry name" value="Glutaredoxin"/>
    <property type="match status" value="1"/>
</dbReference>
<evidence type="ECO:0000256" key="2">
    <source>
        <dbReference type="ARBA" id="ARBA00022748"/>
    </source>
</evidence>
<dbReference type="InterPro" id="IPR013766">
    <property type="entry name" value="Thioredoxin_domain"/>
</dbReference>
<feature type="domain" description="Thioredoxin" evidence="5">
    <location>
        <begin position="38"/>
        <end position="186"/>
    </location>
</feature>
<evidence type="ECO:0000313" key="6">
    <source>
        <dbReference type="EMBL" id="MET3732015.1"/>
    </source>
</evidence>
<dbReference type="GO" id="GO:0016853">
    <property type="term" value="F:isomerase activity"/>
    <property type="evidence" value="ECO:0007669"/>
    <property type="project" value="UniProtKB-KW"/>
</dbReference>
<dbReference type="EMBL" id="JBEPMO010000008">
    <property type="protein sequence ID" value="MET3732015.1"/>
    <property type="molecule type" value="Genomic_DNA"/>
</dbReference>
<dbReference type="Proteomes" id="UP001549146">
    <property type="component" value="Unassembled WGS sequence"/>
</dbReference>
<evidence type="ECO:0000256" key="3">
    <source>
        <dbReference type="ARBA" id="ARBA00023157"/>
    </source>
</evidence>
<name>A0ABV2LTX7_9FLAO</name>